<reference evidence="1 2" key="1">
    <citation type="journal article" date="2022" name="New Phytol.">
        <title>Ecological generalism drives hyperdiversity of secondary metabolite gene clusters in xylarialean endophytes.</title>
        <authorList>
            <person name="Franco M.E.E."/>
            <person name="Wisecaver J.H."/>
            <person name="Arnold A.E."/>
            <person name="Ju Y.M."/>
            <person name="Slot J.C."/>
            <person name="Ahrendt S."/>
            <person name="Moore L.P."/>
            <person name="Eastman K.E."/>
            <person name="Scott K."/>
            <person name="Konkel Z."/>
            <person name="Mondo S.J."/>
            <person name="Kuo A."/>
            <person name="Hayes R.D."/>
            <person name="Haridas S."/>
            <person name="Andreopoulos B."/>
            <person name="Riley R."/>
            <person name="LaButti K."/>
            <person name="Pangilinan J."/>
            <person name="Lipzen A."/>
            <person name="Amirebrahimi M."/>
            <person name="Yan J."/>
            <person name="Adam C."/>
            <person name="Keymanesh K."/>
            <person name="Ng V."/>
            <person name="Louie K."/>
            <person name="Northen T."/>
            <person name="Drula E."/>
            <person name="Henrissat B."/>
            <person name="Hsieh H.M."/>
            <person name="Youens-Clark K."/>
            <person name="Lutzoni F."/>
            <person name="Miadlikowska J."/>
            <person name="Eastwood D.C."/>
            <person name="Hamelin R.C."/>
            <person name="Grigoriev I.V."/>
            <person name="U'Ren J.M."/>
        </authorList>
    </citation>
    <scope>NUCLEOTIDE SEQUENCE [LARGE SCALE GENOMIC DNA]</scope>
    <source>
        <strain evidence="1 2">ER1909</strain>
    </source>
</reference>
<evidence type="ECO:0000313" key="2">
    <source>
        <dbReference type="Proteomes" id="UP001497680"/>
    </source>
</evidence>
<keyword evidence="2" id="KW-1185">Reference proteome</keyword>
<evidence type="ECO:0000313" key="1">
    <source>
        <dbReference type="EMBL" id="KAI6085275.1"/>
    </source>
</evidence>
<organism evidence="1 2">
    <name type="scientific">Hypoxylon rubiginosum</name>
    <dbReference type="NCBI Taxonomy" id="110542"/>
    <lineage>
        <taxon>Eukaryota</taxon>
        <taxon>Fungi</taxon>
        <taxon>Dikarya</taxon>
        <taxon>Ascomycota</taxon>
        <taxon>Pezizomycotina</taxon>
        <taxon>Sordariomycetes</taxon>
        <taxon>Xylariomycetidae</taxon>
        <taxon>Xylariales</taxon>
        <taxon>Hypoxylaceae</taxon>
        <taxon>Hypoxylon</taxon>
    </lineage>
</organism>
<comment type="caution">
    <text evidence="1">The sequence shown here is derived from an EMBL/GenBank/DDBJ whole genome shotgun (WGS) entry which is preliminary data.</text>
</comment>
<dbReference type="EMBL" id="MU394327">
    <property type="protein sequence ID" value="KAI6085275.1"/>
    <property type="molecule type" value="Genomic_DNA"/>
</dbReference>
<gene>
    <name evidence="1" type="ORF">F4821DRAFT_261115</name>
</gene>
<proteinExistence type="predicted"/>
<dbReference type="Proteomes" id="UP001497680">
    <property type="component" value="Unassembled WGS sequence"/>
</dbReference>
<name>A0ACC0CXT9_9PEZI</name>
<protein>
    <submittedName>
        <fullName evidence="1">Uncharacterized protein</fullName>
    </submittedName>
</protein>
<accession>A0ACC0CXT9</accession>
<sequence>MVAEPLSMALTSLGVAGTVCNTVKGVWDVTKIVLELKDVPETSKVFWSILHQVNHDIVHAGNCYAEIKQHMKGRCIQVDWAVGVAEAAIYEVNKFGLEFKEIGLDVNEIGLDTNKIDTKYRFKFALREYKNFSDKEKSLRFAHSRLLTAIGTMHLMAFQLGHMIKSTSSPNPTAEMSLRRRASPALYVEDAENTDPALGPSGEVGGTEAVVVTAVEKSGV</sequence>